<accession>A0A927IUU5</accession>
<dbReference type="InterPro" id="IPR018692">
    <property type="entry name" value="DUF2189"/>
</dbReference>
<evidence type="ECO:0000313" key="3">
    <source>
        <dbReference type="Proteomes" id="UP000654108"/>
    </source>
</evidence>
<proteinExistence type="predicted"/>
<feature type="transmembrane region" description="Helical" evidence="1">
    <location>
        <begin position="77"/>
        <end position="98"/>
    </location>
</feature>
<feature type="transmembrane region" description="Helical" evidence="1">
    <location>
        <begin position="50"/>
        <end position="71"/>
    </location>
</feature>
<keyword evidence="1" id="KW-0472">Membrane</keyword>
<dbReference type="AlphaFoldDB" id="A0A927IUU5"/>
<feature type="transmembrane region" description="Helical" evidence="1">
    <location>
        <begin position="174"/>
        <end position="199"/>
    </location>
</feature>
<gene>
    <name evidence="2" type="ORF">IC608_17325</name>
</gene>
<protein>
    <submittedName>
        <fullName evidence="2">DUF2189 domain-containing protein</fullName>
    </submittedName>
</protein>
<dbReference type="Pfam" id="PF09955">
    <property type="entry name" value="DUF2189"/>
    <property type="match status" value="1"/>
</dbReference>
<dbReference type="RefSeq" id="WP_191778123.1">
    <property type="nucleotide sequence ID" value="NZ_JACYFU010000006.1"/>
</dbReference>
<reference evidence="2" key="1">
    <citation type="submission" date="2020-09" db="EMBL/GenBank/DDBJ databases">
        <title>Genome seq and assembly of Devosia sp.</title>
        <authorList>
            <person name="Chhetri G."/>
        </authorList>
    </citation>
    <scope>NUCLEOTIDE SEQUENCE</scope>
    <source>
        <strain evidence="2">PTR5</strain>
    </source>
</reference>
<evidence type="ECO:0000313" key="2">
    <source>
        <dbReference type="EMBL" id="MBD8067233.1"/>
    </source>
</evidence>
<comment type="caution">
    <text evidence="2">The sequence shown here is derived from an EMBL/GenBank/DDBJ whole genome shotgun (WGS) entry which is preliminary data.</text>
</comment>
<sequence length="268" mass="29001">MSATAGKYGLLTQTSGVEKTQDPKFQKHLPISAVFGWLGAGWRDLARQPVLSLFYGFLVFAVSVVVVWTMFTLGWDYVLFPALSGFMIIGPVFAVGLYEKSRALEDGRKTSLDQMLFARSKSGAQVLFAGVLLALLMLLWMRAAVLLYALFFGYRAFPGFEHMLGLLVGSPAGWGLLVTGSAVGGLFAALGFALSAFSIPMLLNERSDAITAMGLSFKLVWNNLPVMLAWGAVVLLLMALSLATALVGLIIVFPLLGHATWHAYKAIR</sequence>
<evidence type="ECO:0000256" key="1">
    <source>
        <dbReference type="SAM" id="Phobius"/>
    </source>
</evidence>
<organism evidence="2 3">
    <name type="scientific">Devosia oryzisoli</name>
    <dbReference type="NCBI Taxonomy" id="2774138"/>
    <lineage>
        <taxon>Bacteria</taxon>
        <taxon>Pseudomonadati</taxon>
        <taxon>Pseudomonadota</taxon>
        <taxon>Alphaproteobacteria</taxon>
        <taxon>Hyphomicrobiales</taxon>
        <taxon>Devosiaceae</taxon>
        <taxon>Devosia</taxon>
    </lineage>
</organism>
<dbReference type="Proteomes" id="UP000654108">
    <property type="component" value="Unassembled WGS sequence"/>
</dbReference>
<keyword evidence="1" id="KW-1133">Transmembrane helix</keyword>
<dbReference type="EMBL" id="JACYFU010000006">
    <property type="protein sequence ID" value="MBD8067233.1"/>
    <property type="molecule type" value="Genomic_DNA"/>
</dbReference>
<feature type="transmembrane region" description="Helical" evidence="1">
    <location>
        <begin position="126"/>
        <end position="154"/>
    </location>
</feature>
<keyword evidence="1" id="KW-0812">Transmembrane</keyword>
<name>A0A927IUU5_9HYPH</name>
<keyword evidence="3" id="KW-1185">Reference proteome</keyword>
<feature type="transmembrane region" description="Helical" evidence="1">
    <location>
        <begin position="246"/>
        <end position="264"/>
    </location>
</feature>
<feature type="transmembrane region" description="Helical" evidence="1">
    <location>
        <begin position="220"/>
        <end position="240"/>
    </location>
</feature>